<dbReference type="PIRSF" id="PIRSF000196">
    <property type="entry name" value="Pro_dehydrog"/>
    <property type="match status" value="1"/>
</dbReference>
<dbReference type="EMBL" id="VBAK01000163">
    <property type="protein sequence ID" value="TMI87275.1"/>
    <property type="molecule type" value="Genomic_DNA"/>
</dbReference>
<feature type="binding site" evidence="10">
    <location>
        <position position="129"/>
    </location>
    <ligand>
        <name>FAD</name>
        <dbReference type="ChEBI" id="CHEBI:57692"/>
    </ligand>
</feature>
<name>A0A537JUR1_9BACT</name>
<evidence type="ECO:0000256" key="9">
    <source>
        <dbReference type="PIRSR" id="PIRSR000196-1"/>
    </source>
</evidence>
<comment type="catalytic activity">
    <reaction evidence="8">
        <text>L-proline + a quinone = (S)-1-pyrroline-5-carboxylate + a quinol + H(+)</text>
        <dbReference type="Rhea" id="RHEA:23784"/>
        <dbReference type="ChEBI" id="CHEBI:15378"/>
        <dbReference type="ChEBI" id="CHEBI:17388"/>
        <dbReference type="ChEBI" id="CHEBI:24646"/>
        <dbReference type="ChEBI" id="CHEBI:60039"/>
        <dbReference type="ChEBI" id="CHEBI:132124"/>
        <dbReference type="EC" id="1.5.5.2"/>
    </reaction>
</comment>
<sequence length="306" mass="34497">MLRPIFLALSHRRSLQRFALRNPVLRRAALRFVAGERLEDAVAVIRRLNRAGLLATLDFLGEHTATRDGAAAGAESYLAILDELRRSGVDSTLSLKLSQLGLDVDEALCEALLRRVLAGAGTMFVRIDMESSQYTDRTLRLVEGLWAGGIRGVGVVIQSYLRRSEADVERMIALGIRVRLVKGAYAEPPSVAFPRKQDVDLNFQRLAERLLRRGTYPAIATHDERLIDAAKDAAAAGGIAPDRFEFQMLYGIRRDLQARLRREGYRVRVYVPFGEEWYPYFMRRLAERPANVKFVLSSVLRERGGR</sequence>
<reference evidence="12 13" key="1">
    <citation type="journal article" date="2019" name="Nat. Microbiol.">
        <title>Mediterranean grassland soil C-N compound turnover is dependent on rainfall and depth, and is mediated by genomically divergent microorganisms.</title>
        <authorList>
            <person name="Diamond S."/>
            <person name="Andeer P.F."/>
            <person name="Li Z."/>
            <person name="Crits-Christoph A."/>
            <person name="Burstein D."/>
            <person name="Anantharaman K."/>
            <person name="Lane K.R."/>
            <person name="Thomas B.C."/>
            <person name="Pan C."/>
            <person name="Northen T.R."/>
            <person name="Banfield J.F."/>
        </authorList>
    </citation>
    <scope>NUCLEOTIDE SEQUENCE [LARGE SCALE GENOMIC DNA]</scope>
    <source>
        <strain evidence="12">NP_3</strain>
    </source>
</reference>
<dbReference type="EC" id="1.5.5.2" evidence="2"/>
<evidence type="ECO:0000256" key="3">
    <source>
        <dbReference type="ARBA" id="ARBA00022630"/>
    </source>
</evidence>
<dbReference type="SUPFAM" id="SSF51730">
    <property type="entry name" value="FAD-linked oxidoreductase"/>
    <property type="match status" value="1"/>
</dbReference>
<feature type="domain" description="Proline dehydrogenase" evidence="11">
    <location>
        <begin position="43"/>
        <end position="295"/>
    </location>
</feature>
<keyword evidence="3" id="KW-0285">Flavoprotein</keyword>
<evidence type="ECO:0000256" key="4">
    <source>
        <dbReference type="ARBA" id="ARBA00022741"/>
    </source>
</evidence>
<accession>A0A537JUR1</accession>
<dbReference type="AlphaFoldDB" id="A0A537JUR1"/>
<feature type="binding site" evidence="10">
    <location>
        <begin position="221"/>
        <end position="222"/>
    </location>
    <ligand>
        <name>FAD</name>
        <dbReference type="ChEBI" id="CHEBI:57692"/>
    </ligand>
</feature>
<feature type="binding site" evidence="10">
    <location>
        <position position="196"/>
    </location>
    <ligand>
        <name>FAD</name>
        <dbReference type="ChEBI" id="CHEBI:57692"/>
    </ligand>
</feature>
<gene>
    <name evidence="12" type="ORF">E6H00_16075</name>
</gene>
<evidence type="ECO:0000256" key="2">
    <source>
        <dbReference type="ARBA" id="ARBA00012695"/>
    </source>
</evidence>
<dbReference type="InterPro" id="IPR015659">
    <property type="entry name" value="Proline_oxidase"/>
</dbReference>
<dbReference type="Pfam" id="PF01619">
    <property type="entry name" value="Pro_dh"/>
    <property type="match status" value="1"/>
</dbReference>
<dbReference type="Proteomes" id="UP000318509">
    <property type="component" value="Unassembled WGS sequence"/>
</dbReference>
<evidence type="ECO:0000313" key="13">
    <source>
        <dbReference type="Proteomes" id="UP000318509"/>
    </source>
</evidence>
<comment type="pathway">
    <text evidence="1">Amino-acid degradation; L-proline degradation into L-glutamate; L-glutamate from L-proline: step 1/2.</text>
</comment>
<feature type="binding site" evidence="9">
    <location>
        <position position="284"/>
    </location>
    <ligand>
        <name>substrate</name>
    </ligand>
</feature>
<feature type="binding site" evidence="10">
    <location>
        <position position="158"/>
    </location>
    <ligand>
        <name>FAD</name>
        <dbReference type="ChEBI" id="CHEBI:57692"/>
    </ligand>
</feature>
<dbReference type="PANTHER" id="PTHR13914:SF0">
    <property type="entry name" value="PROLINE DEHYDROGENASE 1, MITOCHONDRIAL"/>
    <property type="match status" value="1"/>
</dbReference>
<dbReference type="InterPro" id="IPR029041">
    <property type="entry name" value="FAD-linked_oxidoreductase-like"/>
</dbReference>
<feature type="binding site" evidence="10">
    <location>
        <begin position="182"/>
        <end position="184"/>
    </location>
    <ligand>
        <name>FAD</name>
        <dbReference type="ChEBI" id="CHEBI:57692"/>
    </ligand>
</feature>
<dbReference type="InterPro" id="IPR008219">
    <property type="entry name" value="PRODH_bac_arc"/>
</dbReference>
<evidence type="ECO:0000313" key="12">
    <source>
        <dbReference type="EMBL" id="TMI87275.1"/>
    </source>
</evidence>
<dbReference type="GO" id="GO:0004657">
    <property type="term" value="F:proline dehydrogenase activity"/>
    <property type="evidence" value="ECO:0007669"/>
    <property type="project" value="UniProtKB-EC"/>
</dbReference>
<feature type="binding site" evidence="9">
    <location>
        <position position="283"/>
    </location>
    <ligand>
        <name>substrate</name>
    </ligand>
</feature>
<evidence type="ECO:0000256" key="8">
    <source>
        <dbReference type="ARBA" id="ARBA00048779"/>
    </source>
</evidence>
<protein>
    <recommendedName>
        <fullName evidence="2">proline dehydrogenase</fullName>
        <ecNumber evidence="2">1.5.5.2</ecNumber>
    </recommendedName>
</protein>
<dbReference type="GO" id="GO:0000166">
    <property type="term" value="F:nucleotide binding"/>
    <property type="evidence" value="ECO:0007669"/>
    <property type="project" value="UniProtKB-KW"/>
</dbReference>
<dbReference type="GO" id="GO:0010133">
    <property type="term" value="P:L-proline catabolic process to L-glutamate"/>
    <property type="evidence" value="ECO:0007669"/>
    <property type="project" value="UniProtKB-UniPathway"/>
</dbReference>
<keyword evidence="7" id="KW-0642">Proline metabolism</keyword>
<dbReference type="InterPro" id="IPR002872">
    <property type="entry name" value="Proline_DH_dom"/>
</dbReference>
<dbReference type="Gene3D" id="3.20.20.220">
    <property type="match status" value="1"/>
</dbReference>
<evidence type="ECO:0000256" key="7">
    <source>
        <dbReference type="ARBA" id="ARBA00023062"/>
    </source>
</evidence>
<evidence type="ECO:0000256" key="6">
    <source>
        <dbReference type="ARBA" id="ARBA00023002"/>
    </source>
</evidence>
<feature type="binding site" evidence="9">
    <location>
        <position position="96"/>
    </location>
    <ligand>
        <name>substrate</name>
    </ligand>
</feature>
<proteinExistence type="predicted"/>
<keyword evidence="6" id="KW-0560">Oxidoreductase</keyword>
<evidence type="ECO:0000256" key="10">
    <source>
        <dbReference type="PIRSR" id="PIRSR000196-2"/>
    </source>
</evidence>
<comment type="caution">
    <text evidence="12">The sequence shown here is derived from an EMBL/GenBank/DDBJ whole genome shotgun (WGS) entry which is preliminary data.</text>
</comment>
<evidence type="ECO:0000256" key="1">
    <source>
        <dbReference type="ARBA" id="ARBA00004739"/>
    </source>
</evidence>
<evidence type="ECO:0000259" key="11">
    <source>
        <dbReference type="Pfam" id="PF01619"/>
    </source>
</evidence>
<dbReference type="PANTHER" id="PTHR13914">
    <property type="entry name" value="PROLINE OXIDASE"/>
    <property type="match status" value="1"/>
</dbReference>
<comment type="cofactor">
    <cofactor evidence="10">
        <name>FAD</name>
        <dbReference type="ChEBI" id="CHEBI:57692"/>
    </cofactor>
    <text evidence="10">Binds 1 FAD per subunit.</text>
</comment>
<organism evidence="12 13">
    <name type="scientific">Candidatus Segetimicrobium genomatis</name>
    <dbReference type="NCBI Taxonomy" id="2569760"/>
    <lineage>
        <taxon>Bacteria</taxon>
        <taxon>Bacillati</taxon>
        <taxon>Candidatus Sysuimicrobiota</taxon>
        <taxon>Candidatus Sysuimicrobiia</taxon>
        <taxon>Candidatus Sysuimicrobiales</taxon>
        <taxon>Candidatus Segetimicrobiaceae</taxon>
        <taxon>Candidatus Segetimicrobium</taxon>
    </lineage>
</organism>
<dbReference type="UniPathway" id="UPA00261">
    <property type="reaction ID" value="UER00373"/>
</dbReference>
<keyword evidence="4 10" id="KW-0547">Nucleotide-binding</keyword>
<evidence type="ECO:0000256" key="5">
    <source>
        <dbReference type="ARBA" id="ARBA00022827"/>
    </source>
</evidence>
<keyword evidence="5 10" id="KW-0274">FAD</keyword>